<comment type="caution">
    <text evidence="5">The sequence shown here is derived from an EMBL/GenBank/DDBJ whole genome shotgun (WGS) entry which is preliminary data.</text>
</comment>
<dbReference type="Gene3D" id="1.10.10.2830">
    <property type="match status" value="1"/>
</dbReference>
<evidence type="ECO:0000259" key="4">
    <source>
        <dbReference type="SMART" id="SM00470"/>
    </source>
</evidence>
<name>A0ABS1I4P2_9PROT</name>
<dbReference type="InterPro" id="IPR003115">
    <property type="entry name" value="ParB_N"/>
</dbReference>
<dbReference type="Pfam" id="PF02195">
    <property type="entry name" value="ParB_N"/>
    <property type="match status" value="1"/>
</dbReference>
<dbReference type="PANTHER" id="PTHR33375:SF1">
    <property type="entry name" value="CHROMOSOME-PARTITIONING PROTEIN PARB-RELATED"/>
    <property type="match status" value="1"/>
</dbReference>
<dbReference type="SUPFAM" id="SSF109709">
    <property type="entry name" value="KorB DNA-binding domain-like"/>
    <property type="match status" value="1"/>
</dbReference>
<evidence type="ECO:0000313" key="6">
    <source>
        <dbReference type="Proteomes" id="UP000654452"/>
    </source>
</evidence>
<keyword evidence="2" id="KW-0159">Chromosome partition</keyword>
<dbReference type="Gene3D" id="3.90.1530.30">
    <property type="match status" value="1"/>
</dbReference>
<reference evidence="5 6" key="1">
    <citation type="submission" date="2021-01" db="EMBL/GenBank/DDBJ databases">
        <title>Azospirillum sp. YIM DDC1 draft genome.</title>
        <authorList>
            <person name="Wang Y.-X."/>
        </authorList>
    </citation>
    <scope>NUCLEOTIDE SEQUENCE [LARGE SCALE GENOMIC DNA]</scope>
    <source>
        <strain evidence="5 6">YIM DDC1</strain>
    </source>
</reference>
<accession>A0ABS1I4P2</accession>
<dbReference type="InterPro" id="IPR004437">
    <property type="entry name" value="ParB/RepB/Spo0J"/>
</dbReference>
<dbReference type="InterPro" id="IPR036086">
    <property type="entry name" value="ParB/Sulfiredoxin_sf"/>
</dbReference>
<dbReference type="SUPFAM" id="SSF110849">
    <property type="entry name" value="ParB/Sulfiredoxin"/>
    <property type="match status" value="1"/>
</dbReference>
<keyword evidence="6" id="KW-1185">Reference proteome</keyword>
<proteinExistence type="inferred from homology"/>
<feature type="region of interest" description="Disordered" evidence="3">
    <location>
        <begin position="235"/>
        <end position="261"/>
    </location>
</feature>
<dbReference type="PANTHER" id="PTHR33375">
    <property type="entry name" value="CHROMOSOME-PARTITIONING PROTEIN PARB-RELATED"/>
    <property type="match status" value="1"/>
</dbReference>
<dbReference type="InterPro" id="IPR041468">
    <property type="entry name" value="HTH_ParB/Spo0J"/>
</dbReference>
<gene>
    <name evidence="5" type="ORF">JJL56_24455</name>
</gene>
<dbReference type="Pfam" id="PF17762">
    <property type="entry name" value="HTH_ParB"/>
    <property type="match status" value="1"/>
</dbReference>
<organism evidence="5 6">
    <name type="scientific">Azospirillum aestuarii</name>
    <dbReference type="NCBI Taxonomy" id="2802052"/>
    <lineage>
        <taxon>Bacteria</taxon>
        <taxon>Pseudomonadati</taxon>
        <taxon>Pseudomonadota</taxon>
        <taxon>Alphaproteobacteria</taxon>
        <taxon>Rhodospirillales</taxon>
        <taxon>Azospirillaceae</taxon>
        <taxon>Azospirillum</taxon>
    </lineage>
</organism>
<evidence type="ECO:0000256" key="3">
    <source>
        <dbReference type="SAM" id="MobiDB-lite"/>
    </source>
</evidence>
<dbReference type="SMART" id="SM00470">
    <property type="entry name" value="ParB"/>
    <property type="match status" value="1"/>
</dbReference>
<dbReference type="EMBL" id="JAEPIV010000019">
    <property type="protein sequence ID" value="MBK4722011.1"/>
    <property type="molecule type" value="Genomic_DNA"/>
</dbReference>
<dbReference type="CDD" id="cd16393">
    <property type="entry name" value="SPO0J_N"/>
    <property type="match status" value="1"/>
</dbReference>
<evidence type="ECO:0000256" key="1">
    <source>
        <dbReference type="ARBA" id="ARBA00006295"/>
    </source>
</evidence>
<sequence length="303" mass="32944">MSNKLLAQATKSKMLSKAVTGASEAVSSDPRFRVSADHPEVVELDLERIDPNPHQPRRHFDETALQALAESIHRVGVRQPIGVRKGDGGRYTLVWGERRVRASRLAGRSTIYALLVKDGNGAELALIENLQREDLDAVETAAGLAALREQHGYTHEQLGAASGLGKTEVTRTLGILALPSPILEEYPAHRRSVGKSALFEMVDADNPALQRRMWEMAKGGATVATLRSARKDVAVGADAREGNNPAADRLSRTSPPAAGRMVKSAQRTFKAIDAVREQGASLDDDQRSILRQLRDRIDALLAE</sequence>
<dbReference type="NCBIfam" id="TIGR00180">
    <property type="entry name" value="parB_part"/>
    <property type="match status" value="1"/>
</dbReference>
<feature type="domain" description="ParB-like N-terminal" evidence="4">
    <location>
        <begin position="42"/>
        <end position="130"/>
    </location>
</feature>
<dbReference type="RefSeq" id="WP_200486642.1">
    <property type="nucleotide sequence ID" value="NZ_JAEPIV010000019.1"/>
</dbReference>
<evidence type="ECO:0000256" key="2">
    <source>
        <dbReference type="ARBA" id="ARBA00022829"/>
    </source>
</evidence>
<comment type="similarity">
    <text evidence="1">Belongs to the ParB family.</text>
</comment>
<dbReference type="InterPro" id="IPR050336">
    <property type="entry name" value="Chromosome_partition/occlusion"/>
</dbReference>
<evidence type="ECO:0000313" key="5">
    <source>
        <dbReference type="EMBL" id="MBK4722011.1"/>
    </source>
</evidence>
<dbReference type="Proteomes" id="UP000654452">
    <property type="component" value="Unassembled WGS sequence"/>
</dbReference>
<protein>
    <submittedName>
        <fullName evidence="5">ParB/RepB/Spo0J family partition protein</fullName>
    </submittedName>
</protein>